<dbReference type="InterPro" id="IPR008862">
    <property type="entry name" value="Tcp11"/>
</dbReference>
<gene>
    <name evidence="3" type="ORF">PG986_009391</name>
</gene>
<proteinExistence type="inferred from homology"/>
<evidence type="ECO:0000313" key="3">
    <source>
        <dbReference type="EMBL" id="KAK7948505.1"/>
    </source>
</evidence>
<accession>A0ABR1Q7U8</accession>
<dbReference type="GeneID" id="92078675"/>
<protein>
    <submittedName>
        <fullName evidence="3">Uncharacterized protein</fullName>
    </submittedName>
</protein>
<evidence type="ECO:0000313" key="4">
    <source>
        <dbReference type="Proteomes" id="UP001391051"/>
    </source>
</evidence>
<evidence type="ECO:0000256" key="1">
    <source>
        <dbReference type="ARBA" id="ARBA00010954"/>
    </source>
</evidence>
<feature type="compositionally biased region" description="Basic and acidic residues" evidence="2">
    <location>
        <begin position="9"/>
        <end position="28"/>
    </location>
</feature>
<feature type="compositionally biased region" description="Basic and acidic residues" evidence="2">
    <location>
        <begin position="606"/>
        <end position="629"/>
    </location>
</feature>
<name>A0ABR1Q7U8_9PEZI</name>
<organism evidence="3 4">
    <name type="scientific">Apiospora aurea</name>
    <dbReference type="NCBI Taxonomy" id="335848"/>
    <lineage>
        <taxon>Eukaryota</taxon>
        <taxon>Fungi</taxon>
        <taxon>Dikarya</taxon>
        <taxon>Ascomycota</taxon>
        <taxon>Pezizomycotina</taxon>
        <taxon>Sordariomycetes</taxon>
        <taxon>Xylariomycetidae</taxon>
        <taxon>Amphisphaeriales</taxon>
        <taxon>Apiosporaceae</taxon>
        <taxon>Apiospora</taxon>
    </lineage>
</organism>
<feature type="compositionally biased region" description="Polar residues" evidence="2">
    <location>
        <begin position="449"/>
        <end position="458"/>
    </location>
</feature>
<dbReference type="PANTHER" id="PTHR12832">
    <property type="entry name" value="TESTIS-SPECIFIC PROTEIN PBS13 T-COMPLEX 11"/>
    <property type="match status" value="1"/>
</dbReference>
<comment type="similarity">
    <text evidence="1">Belongs to the TCP11 family.</text>
</comment>
<dbReference type="RefSeq" id="XP_066698011.1">
    <property type="nucleotide sequence ID" value="XM_066845613.1"/>
</dbReference>
<dbReference type="EMBL" id="JAQQWE010000006">
    <property type="protein sequence ID" value="KAK7948505.1"/>
    <property type="molecule type" value="Genomic_DNA"/>
</dbReference>
<keyword evidence="4" id="KW-1185">Reference proteome</keyword>
<evidence type="ECO:0000256" key="2">
    <source>
        <dbReference type="SAM" id="MobiDB-lite"/>
    </source>
</evidence>
<reference evidence="3 4" key="1">
    <citation type="submission" date="2023-01" db="EMBL/GenBank/DDBJ databases">
        <title>Analysis of 21 Apiospora genomes using comparative genomics revels a genus with tremendous synthesis potential of carbohydrate active enzymes and secondary metabolites.</title>
        <authorList>
            <person name="Sorensen T."/>
        </authorList>
    </citation>
    <scope>NUCLEOTIDE SEQUENCE [LARGE SCALE GENOMIC DNA]</scope>
    <source>
        <strain evidence="3 4">CBS 24483</strain>
    </source>
</reference>
<dbReference type="PANTHER" id="PTHR12832:SF11">
    <property type="entry name" value="LD23868P"/>
    <property type="match status" value="1"/>
</dbReference>
<feature type="compositionally biased region" description="Low complexity" evidence="2">
    <location>
        <begin position="459"/>
        <end position="475"/>
    </location>
</feature>
<comment type="caution">
    <text evidence="3">The sequence shown here is derived from an EMBL/GenBank/DDBJ whole genome shotgun (WGS) entry which is preliminary data.</text>
</comment>
<feature type="region of interest" description="Disordered" evidence="2">
    <location>
        <begin position="1"/>
        <end position="114"/>
    </location>
</feature>
<dbReference type="Proteomes" id="UP001391051">
    <property type="component" value="Unassembled WGS sequence"/>
</dbReference>
<feature type="compositionally biased region" description="Polar residues" evidence="2">
    <location>
        <begin position="65"/>
        <end position="84"/>
    </location>
</feature>
<feature type="region of interest" description="Disordered" evidence="2">
    <location>
        <begin position="601"/>
        <end position="629"/>
    </location>
</feature>
<sequence length="669" mass="75440">MGDQGIDSGMERNHRRLSEPSPNAHDDQIQQQKGAPETPSTEAEEPTQFSQNDHPRRMGGPNGGLSRNPSSGSNASENLQSRLPRSNEPRKPQRSPAGPPAASQRLEPPVTKTTLSELDVNKIIHNPKLRHDINFDPELHFRPNLDGEKGRRKQVKADQFWTSLRDQLQQFVADPVLFQQRYGQGQGWCLPVLLKAVKEIIQTLVPSRDRVYLDEGLNVDLIMQQFHRGIADLEKLASWLSGVLKSHCAPMRDEWVDEMYNQLTNGNRTNDMEELVQGMRSLLSVLEAMKLDVANHQIRCLRPILIEDTVKFEKRFFYKKIQSNKLDPQIAQHWYAVACHELLPSQESKAAFGEMAVFFEALSKLILPSTMEQLPNTFLFDEERMFKLRADMLDHINLEICMRLYEELERKYRNHGAISSISTPFLATPMSDPSGFISSSSDDDGSSFNFNTPPTSRPSSLVFSSAGSASSSPRSSMILPTNSISAVADARTKSKNLHSSLVALLQTSPSSSRPAHKWKAMKDSLALQIFRFTDAPSDVLLQFEDELERHLCEPESQVFQEVERHFHDKLLAELQQRVRDLKPLTGVGLFSVATGGRINGSSRAWEGSRDHSMERDASENSTREAREEGGIEDMATRLAHLGLLHWRVWSSLVYDGDYVDTEMGDSLAQ</sequence>
<dbReference type="Pfam" id="PF05794">
    <property type="entry name" value="Tcp11"/>
    <property type="match status" value="1"/>
</dbReference>
<feature type="region of interest" description="Disordered" evidence="2">
    <location>
        <begin position="436"/>
        <end position="475"/>
    </location>
</feature>